<keyword evidence="1" id="KW-0472">Membrane</keyword>
<accession>A0ABR9J8K9</accession>
<keyword evidence="1" id="KW-0812">Transmembrane</keyword>
<protein>
    <submittedName>
        <fullName evidence="3">Flp pilus assembly protein TadG</fullName>
    </submittedName>
</protein>
<evidence type="ECO:0000256" key="1">
    <source>
        <dbReference type="SAM" id="Phobius"/>
    </source>
</evidence>
<dbReference type="Pfam" id="PF07811">
    <property type="entry name" value="TadE"/>
    <property type="match status" value="1"/>
</dbReference>
<sequence>MRSPSDLRTRVDRGSISAEFALALPAVIMVLLFVISMALQGAAQVSLEEGARAAARELARGEPAATAETAARRVAGEGTAVGISREGRYVTVTLTQPVRLLGWLEIEATLKSDATALVEDSR</sequence>
<evidence type="ECO:0000259" key="2">
    <source>
        <dbReference type="Pfam" id="PF07811"/>
    </source>
</evidence>
<dbReference type="InterPro" id="IPR049790">
    <property type="entry name" value="Rv3655c/TadE"/>
</dbReference>
<evidence type="ECO:0000313" key="4">
    <source>
        <dbReference type="Proteomes" id="UP000636579"/>
    </source>
</evidence>
<organism evidence="3 4">
    <name type="scientific">Nesterenkonia halotolerans</name>
    <dbReference type="NCBI Taxonomy" id="225325"/>
    <lineage>
        <taxon>Bacteria</taxon>
        <taxon>Bacillati</taxon>
        <taxon>Actinomycetota</taxon>
        <taxon>Actinomycetes</taxon>
        <taxon>Micrococcales</taxon>
        <taxon>Micrococcaceae</taxon>
        <taxon>Nesterenkonia</taxon>
    </lineage>
</organism>
<name>A0ABR9J8K9_9MICC</name>
<dbReference type="EMBL" id="JADBEE010000001">
    <property type="protein sequence ID" value="MBE1515245.1"/>
    <property type="molecule type" value="Genomic_DNA"/>
</dbReference>
<keyword evidence="1" id="KW-1133">Transmembrane helix</keyword>
<dbReference type="NCBIfam" id="NF041390">
    <property type="entry name" value="TadE_Rv3655c"/>
    <property type="match status" value="1"/>
</dbReference>
<reference evidence="3 4" key="1">
    <citation type="submission" date="2020-10" db="EMBL/GenBank/DDBJ databases">
        <title>Sequencing the genomes of 1000 actinobacteria strains.</title>
        <authorList>
            <person name="Klenk H.-P."/>
        </authorList>
    </citation>
    <scope>NUCLEOTIDE SEQUENCE [LARGE SCALE GENOMIC DNA]</scope>
    <source>
        <strain evidence="3 4">DSM 15474</strain>
    </source>
</reference>
<gene>
    <name evidence="3" type="ORF">H4W26_002000</name>
</gene>
<feature type="transmembrane region" description="Helical" evidence="1">
    <location>
        <begin position="20"/>
        <end position="39"/>
    </location>
</feature>
<evidence type="ECO:0000313" key="3">
    <source>
        <dbReference type="EMBL" id="MBE1515245.1"/>
    </source>
</evidence>
<comment type="caution">
    <text evidence="3">The sequence shown here is derived from an EMBL/GenBank/DDBJ whole genome shotgun (WGS) entry which is preliminary data.</text>
</comment>
<keyword evidence="4" id="KW-1185">Reference proteome</keyword>
<dbReference type="Proteomes" id="UP000636579">
    <property type="component" value="Unassembled WGS sequence"/>
</dbReference>
<feature type="domain" description="TadE-like" evidence="2">
    <location>
        <begin position="14"/>
        <end position="56"/>
    </location>
</feature>
<proteinExistence type="predicted"/>
<dbReference type="RefSeq" id="WP_192591891.1">
    <property type="nucleotide sequence ID" value="NZ_JADBEE010000001.1"/>
</dbReference>
<dbReference type="InterPro" id="IPR012495">
    <property type="entry name" value="TadE-like_dom"/>
</dbReference>